<keyword evidence="3" id="KW-1185">Reference proteome</keyword>
<proteinExistence type="predicted"/>
<organism evidence="2 3">
    <name type="scientific">Ganoderma sinense ZZ0214-1</name>
    <dbReference type="NCBI Taxonomy" id="1077348"/>
    <lineage>
        <taxon>Eukaryota</taxon>
        <taxon>Fungi</taxon>
        <taxon>Dikarya</taxon>
        <taxon>Basidiomycota</taxon>
        <taxon>Agaricomycotina</taxon>
        <taxon>Agaricomycetes</taxon>
        <taxon>Polyporales</taxon>
        <taxon>Polyporaceae</taxon>
        <taxon>Ganoderma</taxon>
    </lineage>
</organism>
<gene>
    <name evidence="2" type="ORF">GSI_04984</name>
</gene>
<name>A0A2G8SGH8_9APHY</name>
<dbReference type="AlphaFoldDB" id="A0A2G8SGH8"/>
<feature type="region of interest" description="Disordered" evidence="1">
    <location>
        <begin position="1"/>
        <end position="67"/>
    </location>
</feature>
<accession>A0A2G8SGH8</accession>
<sequence length="67" mass="6997">MYGQLHGGHDALGDATSPLATLDPHEKTRSSKPRKPLATLEYGDTDAKPPKVASRKGPEGGQSGGEK</sequence>
<dbReference type="EMBL" id="AYKW01000009">
    <property type="protein sequence ID" value="PIL32866.1"/>
    <property type="molecule type" value="Genomic_DNA"/>
</dbReference>
<reference evidence="2 3" key="1">
    <citation type="journal article" date="2015" name="Sci. Rep.">
        <title>Chromosome-level genome map provides insights into diverse defense mechanisms in the medicinal fungus Ganoderma sinense.</title>
        <authorList>
            <person name="Zhu Y."/>
            <person name="Xu J."/>
            <person name="Sun C."/>
            <person name="Zhou S."/>
            <person name="Xu H."/>
            <person name="Nelson D.R."/>
            <person name="Qian J."/>
            <person name="Song J."/>
            <person name="Luo H."/>
            <person name="Xiang L."/>
            <person name="Li Y."/>
            <person name="Xu Z."/>
            <person name="Ji A."/>
            <person name="Wang L."/>
            <person name="Lu S."/>
            <person name="Hayward A."/>
            <person name="Sun W."/>
            <person name="Li X."/>
            <person name="Schwartz D.C."/>
            <person name="Wang Y."/>
            <person name="Chen S."/>
        </authorList>
    </citation>
    <scope>NUCLEOTIDE SEQUENCE [LARGE SCALE GENOMIC DNA]</scope>
    <source>
        <strain evidence="2 3">ZZ0214-1</strain>
    </source>
</reference>
<evidence type="ECO:0000256" key="1">
    <source>
        <dbReference type="SAM" id="MobiDB-lite"/>
    </source>
</evidence>
<evidence type="ECO:0000313" key="3">
    <source>
        <dbReference type="Proteomes" id="UP000230002"/>
    </source>
</evidence>
<comment type="caution">
    <text evidence="2">The sequence shown here is derived from an EMBL/GenBank/DDBJ whole genome shotgun (WGS) entry which is preliminary data.</text>
</comment>
<dbReference type="Proteomes" id="UP000230002">
    <property type="component" value="Unassembled WGS sequence"/>
</dbReference>
<protein>
    <submittedName>
        <fullName evidence="2">Uncharacterized protein</fullName>
    </submittedName>
</protein>
<evidence type="ECO:0000313" key="2">
    <source>
        <dbReference type="EMBL" id="PIL32866.1"/>
    </source>
</evidence>